<dbReference type="RefSeq" id="WP_270919810.1">
    <property type="nucleotide sequence ID" value="NZ_CP127247.1"/>
</dbReference>
<reference evidence="2 3" key="1">
    <citation type="submission" date="2023-06" db="EMBL/GenBank/DDBJ databases">
        <title>Parasedimentitalea psychrophila sp. nov., a psychrophilic bacterium isolated from deep-sea sediment.</title>
        <authorList>
            <person name="Li A."/>
        </authorList>
    </citation>
    <scope>NUCLEOTIDE SEQUENCE [LARGE SCALE GENOMIC DNA]</scope>
    <source>
        <strain evidence="2 3">QS115</strain>
    </source>
</reference>
<dbReference type="InterPro" id="IPR001845">
    <property type="entry name" value="HTH_ArsR_DNA-bd_dom"/>
</dbReference>
<proteinExistence type="predicted"/>
<dbReference type="KEGG" id="ppso:QPJ95_14480"/>
<evidence type="ECO:0000313" key="2">
    <source>
        <dbReference type="EMBL" id="WIY23844.1"/>
    </source>
</evidence>
<dbReference type="Pfam" id="PF12840">
    <property type="entry name" value="HTH_20"/>
    <property type="match status" value="1"/>
</dbReference>
<dbReference type="PANTHER" id="PTHR38600:SF2">
    <property type="entry name" value="SLL0088 PROTEIN"/>
    <property type="match status" value="1"/>
</dbReference>
<organism evidence="2 3">
    <name type="scientific">Parasedimentitalea psychrophila</name>
    <dbReference type="NCBI Taxonomy" id="2997337"/>
    <lineage>
        <taxon>Bacteria</taxon>
        <taxon>Pseudomonadati</taxon>
        <taxon>Pseudomonadota</taxon>
        <taxon>Alphaproteobacteria</taxon>
        <taxon>Rhodobacterales</taxon>
        <taxon>Paracoccaceae</taxon>
        <taxon>Parasedimentitalea</taxon>
    </lineage>
</organism>
<evidence type="ECO:0000313" key="3">
    <source>
        <dbReference type="Proteomes" id="UP001238334"/>
    </source>
</evidence>
<dbReference type="InterPro" id="IPR036390">
    <property type="entry name" value="WH_DNA-bd_sf"/>
</dbReference>
<dbReference type="PANTHER" id="PTHR38600">
    <property type="entry name" value="TRANSCRIPTIONAL REGULATORY PROTEIN"/>
    <property type="match status" value="1"/>
</dbReference>
<keyword evidence="3" id="KW-1185">Reference proteome</keyword>
<dbReference type="GO" id="GO:0003700">
    <property type="term" value="F:DNA-binding transcription factor activity"/>
    <property type="evidence" value="ECO:0007669"/>
    <property type="project" value="InterPro"/>
</dbReference>
<dbReference type="InterPro" id="IPR036388">
    <property type="entry name" value="WH-like_DNA-bd_sf"/>
</dbReference>
<accession>A0A9Y2KWJ9</accession>
<dbReference type="Proteomes" id="UP001238334">
    <property type="component" value="Chromosome"/>
</dbReference>
<name>A0A9Y2KWJ9_9RHOB</name>
<gene>
    <name evidence="2" type="ORF">QPJ95_14480</name>
</gene>
<dbReference type="EMBL" id="CP127247">
    <property type="protein sequence ID" value="WIY23844.1"/>
    <property type="molecule type" value="Genomic_DNA"/>
</dbReference>
<dbReference type="PRINTS" id="PR00778">
    <property type="entry name" value="HTHARSR"/>
</dbReference>
<dbReference type="SMART" id="SM00418">
    <property type="entry name" value="HTH_ARSR"/>
    <property type="match status" value="1"/>
</dbReference>
<evidence type="ECO:0000259" key="1">
    <source>
        <dbReference type="PROSITE" id="PS50987"/>
    </source>
</evidence>
<feature type="domain" description="HTH arsR-type" evidence="1">
    <location>
        <begin position="1"/>
        <end position="91"/>
    </location>
</feature>
<dbReference type="PROSITE" id="PS50987">
    <property type="entry name" value="HTH_ARSR_2"/>
    <property type="match status" value="1"/>
</dbReference>
<dbReference type="InterPro" id="IPR011991">
    <property type="entry name" value="ArsR-like_HTH"/>
</dbReference>
<dbReference type="SUPFAM" id="SSF46785">
    <property type="entry name" value="Winged helix' DNA-binding domain"/>
    <property type="match status" value="1"/>
</dbReference>
<dbReference type="AlphaFoldDB" id="A0A9Y2KWJ9"/>
<protein>
    <submittedName>
        <fullName evidence="2">Metalloregulator ArsR/SmtB family transcription factor</fullName>
    </submittedName>
</protein>
<dbReference type="NCBIfam" id="NF033788">
    <property type="entry name" value="HTH_metalloreg"/>
    <property type="match status" value="1"/>
</dbReference>
<dbReference type="Gene3D" id="1.10.10.10">
    <property type="entry name" value="Winged helix-like DNA-binding domain superfamily/Winged helix DNA-binding domain"/>
    <property type="match status" value="1"/>
</dbReference>
<dbReference type="CDD" id="cd00090">
    <property type="entry name" value="HTH_ARSR"/>
    <property type="match status" value="1"/>
</dbReference>
<sequence>MIPQPQSAFRALSDPTRRDILRLLARQDMTIAEVTDRFDITRPAVKKHLTILQEGNLIRVQAKGRERVNSLNPAGMAPVLDWLQVFDSFWDDRLGALKTTIEKDNR</sequence>